<evidence type="ECO:0000256" key="17">
    <source>
        <dbReference type="HAMAP-Rule" id="MF_01113"/>
    </source>
</evidence>
<dbReference type="GO" id="GO:0005829">
    <property type="term" value="C:cytosol"/>
    <property type="evidence" value="ECO:0007669"/>
    <property type="project" value="TreeGrafter"/>
</dbReference>
<evidence type="ECO:0000256" key="6">
    <source>
        <dbReference type="ARBA" id="ARBA00022679"/>
    </source>
</evidence>
<comment type="function">
    <text evidence="15 17">Poorly processive, error-prone DNA polymerase involved in untargeted mutagenesis. Copies undamaged DNA at stalled replication forks, which arise in vivo from mismatched or misaligned primer ends. These misaligned primers can be extended by PolIV. Exhibits no 3'-5' exonuclease (proofreading) activity. May be involved in translesional synthesis, in conjunction with the beta clamp from PolIII.</text>
</comment>
<keyword evidence="6 17" id="KW-0808">Transferase</keyword>
<dbReference type="STRING" id="1353528.DT23_10445"/>
<feature type="binding site" evidence="17">
    <location>
        <position position="135"/>
    </location>
    <ligand>
        <name>Mg(2+)</name>
        <dbReference type="ChEBI" id="CHEBI:18420"/>
    </ligand>
</feature>
<protein>
    <recommendedName>
        <fullName evidence="17">DNA polymerase IV</fullName>
        <shortName evidence="17">Pol IV</shortName>
        <ecNumber evidence="17">2.7.7.7</ecNumber>
    </recommendedName>
</protein>
<keyword evidence="14 17" id="KW-0234">DNA repair</keyword>
<evidence type="ECO:0000256" key="15">
    <source>
        <dbReference type="ARBA" id="ARBA00025589"/>
    </source>
</evidence>
<dbReference type="CDD" id="cd03586">
    <property type="entry name" value="PolY_Pol_IV_kappa"/>
    <property type="match status" value="1"/>
</dbReference>
<dbReference type="EMBL" id="AUNB01000010">
    <property type="protein sequence ID" value="KEO61146.1"/>
    <property type="molecule type" value="Genomic_DNA"/>
</dbReference>
<keyword evidence="7 17" id="KW-0548">Nucleotidyltransferase</keyword>
<keyword evidence="13 17" id="KW-0238">DNA-binding</keyword>
<evidence type="ECO:0000256" key="2">
    <source>
        <dbReference type="ARBA" id="ARBA00010945"/>
    </source>
</evidence>
<dbReference type="PANTHER" id="PTHR11076:SF33">
    <property type="entry name" value="DNA POLYMERASE KAPPA"/>
    <property type="match status" value="1"/>
</dbReference>
<evidence type="ECO:0000256" key="14">
    <source>
        <dbReference type="ARBA" id="ARBA00023204"/>
    </source>
</evidence>
<organism evidence="19 20">
    <name type="scientific">Thioclava indica</name>
    <dbReference type="NCBI Taxonomy" id="1353528"/>
    <lineage>
        <taxon>Bacteria</taxon>
        <taxon>Pseudomonadati</taxon>
        <taxon>Pseudomonadota</taxon>
        <taxon>Alphaproteobacteria</taxon>
        <taxon>Rhodobacterales</taxon>
        <taxon>Paracoccaceae</taxon>
        <taxon>Thioclava</taxon>
    </lineage>
</organism>
<dbReference type="InterPro" id="IPR050116">
    <property type="entry name" value="DNA_polymerase-Y"/>
</dbReference>
<sequence>MPALCRDCLESFEDAPKRCPRCGRSRILSHPELFELSVAHIDCDSFYASVEKRDDPSLSSKPVIVGGGTRGVVTTCCYIARISGVRSAMPMFQARKLCPDAVIIKPRMDHYVAVSRQIRARMAALTPLIEPLSLDEAFLDLTGTARLHSAPPALQMARLARAIETEIGVSASVGLSHNKFLAKIASDLDKPRGFSVIGRADTEAFLRDQPVGVLWGVGAATRAALGRAGIRTLADIRRAGHDRLVARFGVTGARLFELAHGRDTRKITPGAPIKSISNETTFGVDISGRDALLAQLWHLAEKVSARMKAREIAGRTVTLKLKRADFSTLTRQTQLEEPSQLADTLYRAGERLFDALPPDTAYRLIGIGFTDLGAADARDPVGDLLDPQASKRAGAERAADAIRARFGHEAIRTGRGLGVKDKNTP</sequence>
<feature type="site" description="Substrate discrimination" evidence="17">
    <location>
        <position position="47"/>
    </location>
</feature>
<dbReference type="GO" id="GO:0009432">
    <property type="term" value="P:SOS response"/>
    <property type="evidence" value="ECO:0007669"/>
    <property type="project" value="TreeGrafter"/>
</dbReference>
<feature type="binding site" evidence="17">
    <location>
        <position position="42"/>
    </location>
    <ligand>
        <name>Mg(2+)</name>
        <dbReference type="ChEBI" id="CHEBI:18420"/>
    </ligand>
</feature>
<evidence type="ECO:0000256" key="12">
    <source>
        <dbReference type="ARBA" id="ARBA00022932"/>
    </source>
</evidence>
<dbReference type="AlphaFoldDB" id="A0A074JU17"/>
<accession>A0A074JU17</accession>
<dbReference type="EC" id="2.7.7.7" evidence="17"/>
<dbReference type="Pfam" id="PF11799">
    <property type="entry name" value="IMS_C"/>
    <property type="match status" value="1"/>
</dbReference>
<dbReference type="InterPro" id="IPR043128">
    <property type="entry name" value="Rev_trsase/Diguanyl_cyclase"/>
</dbReference>
<evidence type="ECO:0000256" key="5">
    <source>
        <dbReference type="ARBA" id="ARBA00022490"/>
    </source>
</evidence>
<evidence type="ECO:0000256" key="11">
    <source>
        <dbReference type="ARBA" id="ARBA00022842"/>
    </source>
</evidence>
<evidence type="ECO:0000256" key="16">
    <source>
        <dbReference type="ARBA" id="ARBA00049244"/>
    </source>
</evidence>
<dbReference type="GO" id="GO:0003684">
    <property type="term" value="F:damaged DNA binding"/>
    <property type="evidence" value="ECO:0007669"/>
    <property type="project" value="InterPro"/>
</dbReference>
<dbReference type="GO" id="GO:0000287">
    <property type="term" value="F:magnesium ion binding"/>
    <property type="evidence" value="ECO:0007669"/>
    <property type="project" value="UniProtKB-UniRule"/>
</dbReference>
<dbReference type="InterPro" id="IPR022880">
    <property type="entry name" value="DNApol_IV"/>
</dbReference>
<keyword evidence="12 17" id="KW-0239">DNA-directed DNA polymerase</keyword>
<dbReference type="GO" id="GO:0006261">
    <property type="term" value="P:DNA-templated DNA replication"/>
    <property type="evidence" value="ECO:0007669"/>
    <property type="project" value="UniProtKB-UniRule"/>
</dbReference>
<proteinExistence type="inferred from homology"/>
<comment type="subunit">
    <text evidence="3 17">Monomer.</text>
</comment>
<dbReference type="InterPro" id="IPR043502">
    <property type="entry name" value="DNA/RNA_pol_sf"/>
</dbReference>
<comment type="similarity">
    <text evidence="2 17">Belongs to the DNA polymerase type-Y family.</text>
</comment>
<evidence type="ECO:0000256" key="8">
    <source>
        <dbReference type="ARBA" id="ARBA00022705"/>
    </source>
</evidence>
<evidence type="ECO:0000256" key="13">
    <source>
        <dbReference type="ARBA" id="ARBA00023125"/>
    </source>
</evidence>
<evidence type="ECO:0000256" key="7">
    <source>
        <dbReference type="ARBA" id="ARBA00022695"/>
    </source>
</evidence>
<evidence type="ECO:0000256" key="3">
    <source>
        <dbReference type="ARBA" id="ARBA00011245"/>
    </source>
</evidence>
<keyword evidence="11 17" id="KW-0460">Magnesium</keyword>
<dbReference type="FunFam" id="3.30.1490.100:FF:000004">
    <property type="entry name" value="DNA polymerase IV"/>
    <property type="match status" value="1"/>
</dbReference>
<keyword evidence="20" id="KW-1185">Reference proteome</keyword>
<dbReference type="eggNOG" id="COG0389">
    <property type="taxonomic scope" value="Bacteria"/>
</dbReference>
<dbReference type="NCBIfam" id="NF002751">
    <property type="entry name" value="PRK02794.1"/>
    <property type="match status" value="1"/>
</dbReference>
<dbReference type="OrthoDB" id="9808813at2"/>
<evidence type="ECO:0000256" key="9">
    <source>
        <dbReference type="ARBA" id="ARBA00022723"/>
    </source>
</evidence>
<comment type="cofactor">
    <cofactor evidence="17">
        <name>Mg(2+)</name>
        <dbReference type="ChEBI" id="CHEBI:18420"/>
    </cofactor>
    <text evidence="17">Binds 2 magnesium ions per subunit.</text>
</comment>
<evidence type="ECO:0000256" key="4">
    <source>
        <dbReference type="ARBA" id="ARBA00022457"/>
    </source>
</evidence>
<dbReference type="Gene3D" id="1.10.150.20">
    <property type="entry name" value="5' to 3' exonuclease, C-terminal subdomain"/>
    <property type="match status" value="1"/>
</dbReference>
<dbReference type="GO" id="GO:0006281">
    <property type="term" value="P:DNA repair"/>
    <property type="evidence" value="ECO:0007669"/>
    <property type="project" value="UniProtKB-UniRule"/>
</dbReference>
<keyword evidence="4 17" id="KW-0515">Mutator protein</keyword>
<dbReference type="Proteomes" id="UP000027471">
    <property type="component" value="Unassembled WGS sequence"/>
</dbReference>
<evidence type="ECO:0000313" key="20">
    <source>
        <dbReference type="Proteomes" id="UP000027471"/>
    </source>
</evidence>
<keyword evidence="10 17" id="KW-0227">DNA damage</keyword>
<dbReference type="FunFam" id="3.40.1170.60:FF:000001">
    <property type="entry name" value="DNA polymerase IV"/>
    <property type="match status" value="1"/>
</dbReference>
<dbReference type="InterPro" id="IPR017961">
    <property type="entry name" value="DNA_pol_Y-fam_little_finger"/>
</dbReference>
<dbReference type="SUPFAM" id="SSF100879">
    <property type="entry name" value="Lesion bypass DNA polymerase (Y-family), little finger domain"/>
    <property type="match status" value="1"/>
</dbReference>
<dbReference type="PANTHER" id="PTHR11076">
    <property type="entry name" value="DNA REPAIR POLYMERASE UMUC / TRANSFERASE FAMILY MEMBER"/>
    <property type="match status" value="1"/>
</dbReference>
<dbReference type="Gene3D" id="3.30.70.270">
    <property type="match status" value="1"/>
</dbReference>
<dbReference type="Gene3D" id="3.30.1490.100">
    <property type="entry name" value="DNA polymerase, Y-family, little finger domain"/>
    <property type="match status" value="1"/>
</dbReference>
<dbReference type="InterPro" id="IPR036775">
    <property type="entry name" value="DNA_pol_Y-fam_lit_finger_sf"/>
</dbReference>
<feature type="active site" evidence="17">
    <location>
        <position position="136"/>
    </location>
</feature>
<comment type="caution">
    <text evidence="19">The sequence shown here is derived from an EMBL/GenBank/DDBJ whole genome shotgun (WGS) entry which is preliminary data.</text>
</comment>
<keyword evidence="9 17" id="KW-0479">Metal-binding</keyword>
<dbReference type="RefSeq" id="WP_038128269.1">
    <property type="nucleotide sequence ID" value="NZ_AUNB01000010.1"/>
</dbReference>
<evidence type="ECO:0000256" key="10">
    <source>
        <dbReference type="ARBA" id="ARBA00022763"/>
    </source>
</evidence>
<dbReference type="InterPro" id="IPR001126">
    <property type="entry name" value="UmuC"/>
</dbReference>
<evidence type="ECO:0000256" key="1">
    <source>
        <dbReference type="ARBA" id="ARBA00004496"/>
    </source>
</evidence>
<comment type="catalytic activity">
    <reaction evidence="16 17">
        <text>DNA(n) + a 2'-deoxyribonucleoside 5'-triphosphate = DNA(n+1) + diphosphate</text>
        <dbReference type="Rhea" id="RHEA:22508"/>
        <dbReference type="Rhea" id="RHEA-COMP:17339"/>
        <dbReference type="Rhea" id="RHEA-COMP:17340"/>
        <dbReference type="ChEBI" id="CHEBI:33019"/>
        <dbReference type="ChEBI" id="CHEBI:61560"/>
        <dbReference type="ChEBI" id="CHEBI:173112"/>
        <dbReference type="EC" id="2.7.7.7"/>
    </reaction>
</comment>
<dbReference type="GO" id="GO:0042276">
    <property type="term" value="P:error-prone translesion synthesis"/>
    <property type="evidence" value="ECO:0007669"/>
    <property type="project" value="TreeGrafter"/>
</dbReference>
<reference evidence="19 20" key="1">
    <citation type="journal article" date="2015" name="Antonie Van Leeuwenhoek">
        <title>Thioclava indica sp. nov., isolated from surface seawater of the Indian Ocean.</title>
        <authorList>
            <person name="Liu Y."/>
            <person name="Lai Q."/>
            <person name="Du J."/>
            <person name="Xu H."/>
            <person name="Jiang L."/>
            <person name="Shao Z."/>
        </authorList>
    </citation>
    <scope>NUCLEOTIDE SEQUENCE [LARGE SCALE GENOMIC DNA]</scope>
    <source>
        <strain evidence="19 20">DT23-4</strain>
    </source>
</reference>
<dbReference type="HAMAP" id="MF_01113">
    <property type="entry name" value="DNApol_IV"/>
    <property type="match status" value="1"/>
</dbReference>
<feature type="domain" description="UmuC" evidence="18">
    <location>
        <begin position="38"/>
        <end position="218"/>
    </location>
</feature>
<dbReference type="GO" id="GO:0003887">
    <property type="term" value="F:DNA-directed DNA polymerase activity"/>
    <property type="evidence" value="ECO:0007669"/>
    <property type="project" value="UniProtKB-UniRule"/>
</dbReference>
<dbReference type="SUPFAM" id="SSF56672">
    <property type="entry name" value="DNA/RNA polymerases"/>
    <property type="match status" value="1"/>
</dbReference>
<gene>
    <name evidence="17" type="primary">dinB</name>
    <name evidence="19" type="ORF">DT23_10445</name>
</gene>
<evidence type="ECO:0000313" key="19">
    <source>
        <dbReference type="EMBL" id="KEO61146.1"/>
    </source>
</evidence>
<evidence type="ECO:0000259" key="18">
    <source>
        <dbReference type="PROSITE" id="PS50173"/>
    </source>
</evidence>
<comment type="subcellular location">
    <subcellularLocation>
        <location evidence="1 17">Cytoplasm</location>
    </subcellularLocation>
</comment>
<keyword evidence="5 17" id="KW-0963">Cytoplasm</keyword>
<dbReference type="Pfam" id="PF00817">
    <property type="entry name" value="IMS"/>
    <property type="match status" value="1"/>
</dbReference>
<dbReference type="Gene3D" id="3.40.1170.60">
    <property type="match status" value="1"/>
</dbReference>
<dbReference type="PROSITE" id="PS50173">
    <property type="entry name" value="UMUC"/>
    <property type="match status" value="1"/>
</dbReference>
<name>A0A074JU17_9RHOB</name>
<dbReference type="NCBIfam" id="NF002677">
    <property type="entry name" value="PRK02406.1"/>
    <property type="match status" value="1"/>
</dbReference>
<keyword evidence="8 17" id="KW-0235">DNA replication</keyword>